<comment type="subunit">
    <text evidence="9">Component of the Sec protein translocase complex. Heterotrimer consisting of SecY, SecE and SecG subunits. The heterotrimers can form oligomers, although 1 heterotrimer is thought to be able to translocate proteins. Interacts with the ribosome. Interacts with SecDF, and other proteins may be involved. Interacts with SecA.</text>
</comment>
<dbReference type="Pfam" id="PF00584">
    <property type="entry name" value="SecE"/>
    <property type="match status" value="1"/>
</dbReference>
<evidence type="ECO:0000256" key="7">
    <source>
        <dbReference type="ARBA" id="ARBA00023010"/>
    </source>
</evidence>
<dbReference type="PANTHER" id="PTHR33910">
    <property type="entry name" value="PROTEIN TRANSLOCASE SUBUNIT SECE"/>
    <property type="match status" value="1"/>
</dbReference>
<gene>
    <name evidence="9 10" type="primary">secE</name>
    <name evidence="10" type="ORF">TPR58_09910</name>
</gene>
<evidence type="ECO:0000256" key="4">
    <source>
        <dbReference type="ARBA" id="ARBA00022692"/>
    </source>
</evidence>
<organism evidence="10 11">
    <name type="scientific">Sphingomonas rustica</name>
    <dbReference type="NCBI Taxonomy" id="3103142"/>
    <lineage>
        <taxon>Bacteria</taxon>
        <taxon>Pseudomonadati</taxon>
        <taxon>Pseudomonadota</taxon>
        <taxon>Alphaproteobacteria</taxon>
        <taxon>Sphingomonadales</taxon>
        <taxon>Sphingomonadaceae</taxon>
        <taxon>Sphingomonas</taxon>
    </lineage>
</organism>
<evidence type="ECO:0000256" key="3">
    <source>
        <dbReference type="ARBA" id="ARBA00022475"/>
    </source>
</evidence>
<dbReference type="InterPro" id="IPR001901">
    <property type="entry name" value="Translocase_SecE/Sec61-g"/>
</dbReference>
<accession>A0ABV0B7B0</accession>
<dbReference type="InterPro" id="IPR038379">
    <property type="entry name" value="SecE_sf"/>
</dbReference>
<dbReference type="EMBL" id="JBDIZK010000005">
    <property type="protein sequence ID" value="MEN3747483.1"/>
    <property type="molecule type" value="Genomic_DNA"/>
</dbReference>
<dbReference type="Gene3D" id="1.20.5.1030">
    <property type="entry name" value="Preprotein translocase secy subunit"/>
    <property type="match status" value="1"/>
</dbReference>
<evidence type="ECO:0000313" key="10">
    <source>
        <dbReference type="EMBL" id="MEN3747483.1"/>
    </source>
</evidence>
<proteinExistence type="inferred from homology"/>
<name>A0ABV0B7B0_9SPHN</name>
<evidence type="ECO:0000256" key="5">
    <source>
        <dbReference type="ARBA" id="ARBA00022927"/>
    </source>
</evidence>
<evidence type="ECO:0000256" key="6">
    <source>
        <dbReference type="ARBA" id="ARBA00022989"/>
    </source>
</evidence>
<keyword evidence="8 9" id="KW-0472">Membrane</keyword>
<keyword evidence="5 9" id="KW-0653">Protein transport</keyword>
<dbReference type="PROSITE" id="PS01067">
    <property type="entry name" value="SECE_SEC61G"/>
    <property type="match status" value="1"/>
</dbReference>
<evidence type="ECO:0000256" key="1">
    <source>
        <dbReference type="ARBA" id="ARBA00004370"/>
    </source>
</evidence>
<comment type="caution">
    <text evidence="10">The sequence shown here is derived from an EMBL/GenBank/DDBJ whole genome shotgun (WGS) entry which is preliminary data.</text>
</comment>
<comment type="subcellular location">
    <subcellularLocation>
        <location evidence="9">Cell membrane</location>
        <topology evidence="9">Single-pass membrane protein</topology>
    </subcellularLocation>
    <subcellularLocation>
        <location evidence="1">Membrane</location>
    </subcellularLocation>
</comment>
<evidence type="ECO:0000256" key="2">
    <source>
        <dbReference type="ARBA" id="ARBA00022448"/>
    </source>
</evidence>
<protein>
    <recommendedName>
        <fullName evidence="9">Protein translocase subunit SecE</fullName>
    </recommendedName>
</protein>
<evidence type="ECO:0000313" key="11">
    <source>
        <dbReference type="Proteomes" id="UP001427805"/>
    </source>
</evidence>
<dbReference type="RefSeq" id="WP_346246481.1">
    <property type="nucleotide sequence ID" value="NZ_JBDIZK010000005.1"/>
</dbReference>
<dbReference type="NCBIfam" id="TIGR00964">
    <property type="entry name" value="secE_bact"/>
    <property type="match status" value="1"/>
</dbReference>
<keyword evidence="6 9" id="KW-1133">Transmembrane helix</keyword>
<reference evidence="10 11" key="1">
    <citation type="submission" date="2024-05" db="EMBL/GenBank/DDBJ databases">
        <title>Sphingomonas sp. HF-S3 16S ribosomal RNA gene Genome sequencing and assembly.</title>
        <authorList>
            <person name="Lee H."/>
        </authorList>
    </citation>
    <scope>NUCLEOTIDE SEQUENCE [LARGE SCALE GENOMIC DNA]</scope>
    <source>
        <strain evidence="10 11">HF-S3</strain>
    </source>
</reference>
<keyword evidence="2 9" id="KW-0813">Transport</keyword>
<keyword evidence="11" id="KW-1185">Reference proteome</keyword>
<keyword evidence="7 9" id="KW-0811">Translocation</keyword>
<comment type="function">
    <text evidence="9">Essential subunit of the Sec protein translocation channel SecYEG. Clamps together the 2 halves of SecY. May contact the channel plug during translocation.</text>
</comment>
<sequence>MAKTSPVEFFNQVKAETRKVTWPTRRETIMTGVMVIIMTTILGIFFVGVDTFFDAIVNYLLRLAQ</sequence>
<dbReference type="HAMAP" id="MF_00422">
    <property type="entry name" value="SecE"/>
    <property type="match status" value="1"/>
</dbReference>
<dbReference type="InterPro" id="IPR005807">
    <property type="entry name" value="SecE_bac"/>
</dbReference>
<keyword evidence="4 9" id="KW-0812">Transmembrane</keyword>
<comment type="similarity">
    <text evidence="9">Belongs to the SecE/SEC61-gamma family.</text>
</comment>
<evidence type="ECO:0000256" key="8">
    <source>
        <dbReference type="ARBA" id="ARBA00023136"/>
    </source>
</evidence>
<evidence type="ECO:0000256" key="9">
    <source>
        <dbReference type="HAMAP-Rule" id="MF_00422"/>
    </source>
</evidence>
<feature type="transmembrane region" description="Helical" evidence="9">
    <location>
        <begin position="29"/>
        <end position="53"/>
    </location>
</feature>
<dbReference type="Proteomes" id="UP001427805">
    <property type="component" value="Unassembled WGS sequence"/>
</dbReference>
<dbReference type="PANTHER" id="PTHR33910:SF1">
    <property type="entry name" value="PROTEIN TRANSLOCASE SUBUNIT SECE"/>
    <property type="match status" value="1"/>
</dbReference>
<keyword evidence="3 9" id="KW-1003">Cell membrane</keyword>